<protein>
    <submittedName>
        <fullName evidence="2">Uncharacterized protein</fullName>
    </submittedName>
</protein>
<reference evidence="2 4" key="1">
    <citation type="submission" date="2013-04" db="EMBL/GenBank/DDBJ databases">
        <title>Gluconobacter oxydans NBRC 3293 whole genome sequence.</title>
        <authorList>
            <person name="Matsutani M."/>
            <person name="Yakushi T."/>
            <person name="Matsushita K."/>
        </authorList>
    </citation>
    <scope>NUCLEOTIDE SEQUENCE [LARGE SCALE GENOMIC DNA]</scope>
    <source>
        <strain evidence="2 4">NBRC 3293</strain>
    </source>
</reference>
<dbReference type="EMBL" id="BARJ01000021">
    <property type="protein sequence ID" value="GEM18543.1"/>
    <property type="molecule type" value="Genomic_DNA"/>
</dbReference>
<dbReference type="EMBL" id="BARJ01000014">
    <property type="protein sequence ID" value="GEM18515.1"/>
    <property type="molecule type" value="Genomic_DNA"/>
</dbReference>
<organism evidence="2 4">
    <name type="scientific">Gluconobacter oxydans NBRC 3293</name>
    <dbReference type="NCBI Taxonomy" id="1315969"/>
    <lineage>
        <taxon>Bacteria</taxon>
        <taxon>Pseudomonadati</taxon>
        <taxon>Pseudomonadota</taxon>
        <taxon>Alphaproteobacteria</taxon>
        <taxon>Acetobacterales</taxon>
        <taxon>Acetobacteraceae</taxon>
        <taxon>Gluconobacter</taxon>
    </lineage>
</organism>
<gene>
    <name evidence="2" type="ORF">NBRC3293_3012</name>
    <name evidence="3" type="ORF">NBRC3293_3040</name>
</gene>
<dbReference type="AlphaFoldDB" id="A0A829WTH5"/>
<dbReference type="Proteomes" id="UP000484858">
    <property type="component" value="Unassembled WGS sequence"/>
</dbReference>
<keyword evidence="1" id="KW-0732">Signal</keyword>
<evidence type="ECO:0000313" key="2">
    <source>
        <dbReference type="EMBL" id="GEM18515.1"/>
    </source>
</evidence>
<evidence type="ECO:0000313" key="4">
    <source>
        <dbReference type="Proteomes" id="UP000484858"/>
    </source>
</evidence>
<sequence length="133" mass="13931">MKTMIPLIASFALVGLASSASASGLHAVRPVQGYTCMALNQTQEQAMDFDHPATFRQGPSDTAADAGLAGAQVAIKTGADPVNGYLPTLRTDFKPAWVKASLVKPYAVASDPKARCVPAVMSNGSQGFMYPRD</sequence>
<feature type="signal peptide" evidence="1">
    <location>
        <begin position="1"/>
        <end position="22"/>
    </location>
</feature>
<proteinExistence type="predicted"/>
<name>A0A829WTH5_GLUOY</name>
<evidence type="ECO:0000256" key="1">
    <source>
        <dbReference type="SAM" id="SignalP"/>
    </source>
</evidence>
<accession>A0A829WTH5</accession>
<comment type="caution">
    <text evidence="2">The sequence shown here is derived from an EMBL/GenBank/DDBJ whole genome shotgun (WGS) entry which is preliminary data.</text>
</comment>
<feature type="chain" id="PRO_5036239414" evidence="1">
    <location>
        <begin position="23"/>
        <end position="133"/>
    </location>
</feature>
<dbReference type="RefSeq" id="WP_015074933.1">
    <property type="nucleotide sequence ID" value="NZ_BARJ01000014.1"/>
</dbReference>
<evidence type="ECO:0000313" key="3">
    <source>
        <dbReference type="EMBL" id="GEM18543.1"/>
    </source>
</evidence>